<dbReference type="InterPro" id="IPR011663">
    <property type="entry name" value="UTRA"/>
</dbReference>
<dbReference type="PANTHER" id="PTHR44846">
    <property type="entry name" value="MANNOSYL-D-GLYCERATE TRANSPORT/METABOLISM SYSTEM REPRESSOR MNGR-RELATED"/>
    <property type="match status" value="1"/>
</dbReference>
<dbReference type="InterPro" id="IPR000524">
    <property type="entry name" value="Tscrpt_reg_HTH_GntR"/>
</dbReference>
<dbReference type="EMBL" id="CP015118">
    <property type="protein sequence ID" value="ARN21754.1"/>
    <property type="molecule type" value="Genomic_DNA"/>
</dbReference>
<dbReference type="Gene3D" id="1.10.10.10">
    <property type="entry name" value="Winged helix-like DNA-binding domain superfamily/Winged helix DNA-binding domain"/>
    <property type="match status" value="1"/>
</dbReference>
<accession>A0A1W6LBX6</accession>
<dbReference type="GO" id="GO:0003677">
    <property type="term" value="F:DNA binding"/>
    <property type="evidence" value="ECO:0007669"/>
    <property type="project" value="UniProtKB-KW"/>
</dbReference>
<reference evidence="4 5" key="1">
    <citation type="submission" date="2016-04" db="EMBL/GenBank/DDBJ databases">
        <title>Complete genome sequence of natural rubber-degrading, novel Gram-negative bacterium, Rhizobacter gummiphilus strain NS21.</title>
        <authorList>
            <person name="Tabata M."/>
            <person name="Kasai D."/>
            <person name="Fukuda M."/>
        </authorList>
    </citation>
    <scope>NUCLEOTIDE SEQUENCE [LARGE SCALE GENOMIC DNA]</scope>
    <source>
        <strain evidence="4 5">NS21</strain>
    </source>
</reference>
<dbReference type="STRING" id="946333.A4W93_18660"/>
<protein>
    <submittedName>
        <fullName evidence="4">Uncharacterized protein</fullName>
    </submittedName>
</protein>
<dbReference type="SMART" id="SM00345">
    <property type="entry name" value="HTH_GNTR"/>
    <property type="match status" value="1"/>
</dbReference>
<dbReference type="SMART" id="SM00866">
    <property type="entry name" value="UTRA"/>
    <property type="match status" value="1"/>
</dbReference>
<dbReference type="CDD" id="cd07377">
    <property type="entry name" value="WHTH_GntR"/>
    <property type="match status" value="1"/>
</dbReference>
<dbReference type="InterPro" id="IPR036390">
    <property type="entry name" value="WH_DNA-bd_sf"/>
</dbReference>
<keyword evidence="1" id="KW-0805">Transcription regulation</keyword>
<keyword evidence="2" id="KW-0238">DNA-binding</keyword>
<evidence type="ECO:0000313" key="4">
    <source>
        <dbReference type="EMBL" id="ARN21754.1"/>
    </source>
</evidence>
<dbReference type="KEGG" id="rgu:A4W93_18660"/>
<keyword evidence="3" id="KW-0804">Transcription</keyword>
<dbReference type="AlphaFoldDB" id="A0A1W6LBX6"/>
<evidence type="ECO:0000256" key="3">
    <source>
        <dbReference type="ARBA" id="ARBA00023163"/>
    </source>
</evidence>
<dbReference type="InterPro" id="IPR028978">
    <property type="entry name" value="Chorismate_lyase_/UTRA_dom_sf"/>
</dbReference>
<dbReference type="PROSITE" id="PS50949">
    <property type="entry name" value="HTH_GNTR"/>
    <property type="match status" value="1"/>
</dbReference>
<organism evidence="4 5">
    <name type="scientific">Piscinibacter gummiphilus</name>
    <dbReference type="NCBI Taxonomy" id="946333"/>
    <lineage>
        <taxon>Bacteria</taxon>
        <taxon>Pseudomonadati</taxon>
        <taxon>Pseudomonadota</taxon>
        <taxon>Betaproteobacteria</taxon>
        <taxon>Burkholderiales</taxon>
        <taxon>Sphaerotilaceae</taxon>
        <taxon>Piscinibacter</taxon>
    </lineage>
</organism>
<dbReference type="InterPro" id="IPR036388">
    <property type="entry name" value="WH-like_DNA-bd_sf"/>
</dbReference>
<evidence type="ECO:0000256" key="2">
    <source>
        <dbReference type="ARBA" id="ARBA00023125"/>
    </source>
</evidence>
<evidence type="ECO:0000313" key="5">
    <source>
        <dbReference type="Proteomes" id="UP000193427"/>
    </source>
</evidence>
<dbReference type="Pfam" id="PF07702">
    <property type="entry name" value="UTRA"/>
    <property type="match status" value="1"/>
</dbReference>
<dbReference type="Gene3D" id="3.40.1410.10">
    <property type="entry name" value="Chorismate lyase-like"/>
    <property type="match status" value="1"/>
</dbReference>
<dbReference type="RefSeq" id="WP_169726560.1">
    <property type="nucleotide sequence ID" value="NZ_BSPR01000011.1"/>
</dbReference>
<dbReference type="SUPFAM" id="SSF64288">
    <property type="entry name" value="Chorismate lyase-like"/>
    <property type="match status" value="1"/>
</dbReference>
<keyword evidence="5" id="KW-1185">Reference proteome</keyword>
<evidence type="ECO:0000256" key="1">
    <source>
        <dbReference type="ARBA" id="ARBA00023015"/>
    </source>
</evidence>
<dbReference type="InterPro" id="IPR050679">
    <property type="entry name" value="Bact_HTH_transcr_reg"/>
</dbReference>
<name>A0A1W6LBX6_9BURK</name>
<dbReference type="GO" id="GO:0003700">
    <property type="term" value="F:DNA-binding transcription factor activity"/>
    <property type="evidence" value="ECO:0007669"/>
    <property type="project" value="InterPro"/>
</dbReference>
<proteinExistence type="predicted"/>
<gene>
    <name evidence="4" type="ORF">A4W93_18660</name>
</gene>
<dbReference type="Pfam" id="PF00392">
    <property type="entry name" value="GntR"/>
    <property type="match status" value="1"/>
</dbReference>
<dbReference type="GO" id="GO:0045892">
    <property type="term" value="P:negative regulation of DNA-templated transcription"/>
    <property type="evidence" value="ECO:0007669"/>
    <property type="project" value="TreeGrafter"/>
</dbReference>
<sequence length="268" mass="29860">MTNDEKPSSRFGLSGTPLDVSSGIALNVQLAELFRYQVLSGQWPAGHRLDNFEVLAARYRVARITVRQAVARLVHEGLLSAQRGRGTVVLPHAAPAALAAPRVGGTWTDEAQIRLVHKQRVTALPDEFRGDFEVFDSYVEIAKLHTVRDAPFAMVRLFVASEIYRHFPRRAAETSKLLRLMFVHGGESVSQLRQRLTVEPADLVQAQHLHCAVGSPVARILRQLHGADRRVAYSALSWYRGESFEMDITLPRDLVEDSSPALIAPRAR</sequence>
<dbReference type="SUPFAM" id="SSF46785">
    <property type="entry name" value="Winged helix' DNA-binding domain"/>
    <property type="match status" value="1"/>
</dbReference>
<dbReference type="Proteomes" id="UP000193427">
    <property type="component" value="Chromosome"/>
</dbReference>
<dbReference type="PANTHER" id="PTHR44846:SF1">
    <property type="entry name" value="MANNOSYL-D-GLYCERATE TRANSPORT_METABOLISM SYSTEM REPRESSOR MNGR-RELATED"/>
    <property type="match status" value="1"/>
</dbReference>